<comment type="pathway">
    <text evidence="2 12">One-carbon metabolism; tetrahydrofolate interconversion.</text>
</comment>
<dbReference type="GO" id="GO:0035999">
    <property type="term" value="P:tetrahydrofolate interconversion"/>
    <property type="evidence" value="ECO:0007669"/>
    <property type="project" value="UniProtKB-UniPathway"/>
</dbReference>
<keyword evidence="7 12" id="KW-0560">Oxidoreductase</keyword>
<dbReference type="NCBIfam" id="TIGR00676">
    <property type="entry name" value="fadh2"/>
    <property type="match status" value="1"/>
</dbReference>
<dbReference type="PANTHER" id="PTHR45754">
    <property type="entry name" value="METHYLENETETRAHYDROFOLATE REDUCTASE"/>
    <property type="match status" value="1"/>
</dbReference>
<evidence type="ECO:0000256" key="6">
    <source>
        <dbReference type="ARBA" id="ARBA00022827"/>
    </source>
</evidence>
<evidence type="ECO:0000313" key="13">
    <source>
        <dbReference type="EMBL" id="SDN96068.1"/>
    </source>
</evidence>
<evidence type="ECO:0000256" key="1">
    <source>
        <dbReference type="ARBA" id="ARBA00001974"/>
    </source>
</evidence>
<keyword evidence="14" id="KW-1185">Reference proteome</keyword>
<evidence type="ECO:0000256" key="10">
    <source>
        <dbReference type="ARBA" id="ARBA00034478"/>
    </source>
</evidence>
<evidence type="ECO:0000256" key="7">
    <source>
        <dbReference type="ARBA" id="ARBA00023002"/>
    </source>
</evidence>
<evidence type="ECO:0000256" key="4">
    <source>
        <dbReference type="ARBA" id="ARBA00022605"/>
    </source>
</evidence>
<dbReference type="InterPro" id="IPR003171">
    <property type="entry name" value="Mehydrof_redctse-like"/>
</dbReference>
<evidence type="ECO:0000256" key="2">
    <source>
        <dbReference type="ARBA" id="ARBA00004777"/>
    </source>
</evidence>
<dbReference type="OrthoDB" id="9812555at2"/>
<dbReference type="Pfam" id="PF02219">
    <property type="entry name" value="MTHFR"/>
    <property type="match status" value="1"/>
</dbReference>
<evidence type="ECO:0000256" key="3">
    <source>
        <dbReference type="ARBA" id="ARBA00006743"/>
    </source>
</evidence>
<dbReference type="GO" id="GO:0005829">
    <property type="term" value="C:cytosol"/>
    <property type="evidence" value="ECO:0007669"/>
    <property type="project" value="InterPro"/>
</dbReference>
<dbReference type="InterPro" id="IPR029041">
    <property type="entry name" value="FAD-linked_oxidoreductase-like"/>
</dbReference>
<evidence type="ECO:0000313" key="14">
    <source>
        <dbReference type="Proteomes" id="UP000199602"/>
    </source>
</evidence>
<protein>
    <recommendedName>
        <fullName evidence="12">Methylenetetrahydrofolate reductase</fullName>
        <ecNumber evidence="12">1.5.1.54</ecNumber>
    </recommendedName>
</protein>
<dbReference type="GO" id="GO:0071949">
    <property type="term" value="F:FAD binding"/>
    <property type="evidence" value="ECO:0007669"/>
    <property type="project" value="TreeGrafter"/>
</dbReference>
<comment type="cofactor">
    <cofactor evidence="1 12">
        <name>FAD</name>
        <dbReference type="ChEBI" id="CHEBI:57692"/>
    </cofactor>
</comment>
<dbReference type="GO" id="GO:0009086">
    <property type="term" value="P:methionine biosynthetic process"/>
    <property type="evidence" value="ECO:0007669"/>
    <property type="project" value="UniProtKB-KW"/>
</dbReference>
<dbReference type="GO" id="GO:0106312">
    <property type="term" value="F:methylenetetrahydrofolate reductase (NADH) activity"/>
    <property type="evidence" value="ECO:0007669"/>
    <property type="project" value="UniProtKB-EC"/>
</dbReference>
<evidence type="ECO:0000256" key="8">
    <source>
        <dbReference type="ARBA" id="ARBA00023027"/>
    </source>
</evidence>
<dbReference type="EMBL" id="FNIN01000013">
    <property type="protein sequence ID" value="SDN96068.1"/>
    <property type="molecule type" value="Genomic_DNA"/>
</dbReference>
<keyword evidence="5 12" id="KW-0285">Flavoprotein</keyword>
<dbReference type="InterPro" id="IPR004620">
    <property type="entry name" value="MTHF_reductase_bac"/>
</dbReference>
<evidence type="ECO:0000256" key="12">
    <source>
        <dbReference type="RuleBase" id="RU003862"/>
    </source>
</evidence>
<accession>A0A1H0FMU5</accession>
<evidence type="ECO:0000256" key="11">
    <source>
        <dbReference type="ARBA" id="ARBA00048628"/>
    </source>
</evidence>
<dbReference type="CDD" id="cd00537">
    <property type="entry name" value="MTHFR"/>
    <property type="match status" value="1"/>
</dbReference>
<reference evidence="13 14" key="1">
    <citation type="submission" date="2016-10" db="EMBL/GenBank/DDBJ databases">
        <authorList>
            <person name="de Groot N.N."/>
        </authorList>
    </citation>
    <scope>NUCLEOTIDE SEQUENCE [LARGE SCALE GENOMIC DNA]</scope>
    <source>
        <strain evidence="13 14">DSM 15269</strain>
    </source>
</reference>
<comment type="pathway">
    <text evidence="10">Amino-acid biosynthesis; L-methionine biosynthesis via de novo pathway.</text>
</comment>
<dbReference type="AlphaFoldDB" id="A0A1H0FMU5"/>
<sequence>MIAELLNKTDFFISLEFFPPKDREKWPSFFREVELLKKINPLFVSVTYGAGGSTRDYTLEIVKILKQDLSLEPMAHLTCVGASEQNICSFLDSLQKIKVKNILALRGDPPKGEKSFVPDSDRFKHASDLVSFIREKYGKDFSLGVAGYPEGHIEALSLESDLEFLKLKLDLGGDFVITQLFFDNNLYFDFVNRARSLGIKKPIIPGILPIMNLKGIKRITQLCGATIPEELLEKLEYAEAKKGGEGVIEVGIEHARKQFIELKEKGVCGVHFYTLNKSYACLKILDGIV</sequence>
<dbReference type="SUPFAM" id="SSF51730">
    <property type="entry name" value="FAD-linked oxidoreductase"/>
    <property type="match status" value="1"/>
</dbReference>
<dbReference type="PANTHER" id="PTHR45754:SF3">
    <property type="entry name" value="METHYLENETETRAHYDROFOLATE REDUCTASE (NADPH)"/>
    <property type="match status" value="1"/>
</dbReference>
<dbReference type="EC" id="1.5.1.54" evidence="12"/>
<keyword evidence="6 12" id="KW-0274">FAD</keyword>
<dbReference type="STRING" id="206665.SAMN04488516_11329"/>
<dbReference type="Gene3D" id="3.20.20.220">
    <property type="match status" value="1"/>
</dbReference>
<keyword evidence="8" id="KW-0520">NAD</keyword>
<name>A0A1H0FMU5_9BACT</name>
<keyword evidence="4" id="KW-0028">Amino-acid biosynthesis</keyword>
<organism evidence="13 14">
    <name type="scientific">Desulfonauticus submarinus</name>
    <dbReference type="NCBI Taxonomy" id="206665"/>
    <lineage>
        <taxon>Bacteria</taxon>
        <taxon>Pseudomonadati</taxon>
        <taxon>Thermodesulfobacteriota</taxon>
        <taxon>Desulfovibrionia</taxon>
        <taxon>Desulfovibrionales</taxon>
        <taxon>Desulfonauticaceae</taxon>
        <taxon>Desulfonauticus</taxon>
    </lineage>
</organism>
<comment type="catalytic activity">
    <reaction evidence="11">
        <text>(6S)-5-methyl-5,6,7,8-tetrahydrofolate + NAD(+) = (6R)-5,10-methylene-5,6,7,8-tetrahydrofolate + NADH + H(+)</text>
        <dbReference type="Rhea" id="RHEA:19821"/>
        <dbReference type="ChEBI" id="CHEBI:15378"/>
        <dbReference type="ChEBI" id="CHEBI:15636"/>
        <dbReference type="ChEBI" id="CHEBI:18608"/>
        <dbReference type="ChEBI" id="CHEBI:57540"/>
        <dbReference type="ChEBI" id="CHEBI:57945"/>
        <dbReference type="EC" id="1.5.1.54"/>
    </reaction>
    <physiologicalReaction direction="right-to-left" evidence="11">
        <dbReference type="Rhea" id="RHEA:19823"/>
    </physiologicalReaction>
</comment>
<comment type="similarity">
    <text evidence="3 12">Belongs to the methylenetetrahydrofolate reductase family.</text>
</comment>
<gene>
    <name evidence="13" type="ORF">SAMN04488516_11329</name>
</gene>
<evidence type="ECO:0000256" key="9">
    <source>
        <dbReference type="ARBA" id="ARBA00023167"/>
    </source>
</evidence>
<dbReference type="Proteomes" id="UP000199602">
    <property type="component" value="Unassembled WGS sequence"/>
</dbReference>
<evidence type="ECO:0000256" key="5">
    <source>
        <dbReference type="ARBA" id="ARBA00022630"/>
    </source>
</evidence>
<dbReference type="UniPathway" id="UPA00193"/>
<dbReference type="RefSeq" id="WP_092066199.1">
    <property type="nucleotide sequence ID" value="NZ_FNIN01000013.1"/>
</dbReference>
<keyword evidence="9" id="KW-0486">Methionine biosynthesis</keyword>
<proteinExistence type="inferred from homology"/>